<dbReference type="Proteomes" id="UP000789390">
    <property type="component" value="Unassembled WGS sequence"/>
</dbReference>
<dbReference type="GO" id="GO:0005524">
    <property type="term" value="F:ATP binding"/>
    <property type="evidence" value="ECO:0007669"/>
    <property type="project" value="UniProtKB-KW"/>
</dbReference>
<dbReference type="GO" id="GO:0005737">
    <property type="term" value="C:cytoplasm"/>
    <property type="evidence" value="ECO:0007669"/>
    <property type="project" value="TreeGrafter"/>
</dbReference>
<evidence type="ECO:0000313" key="15">
    <source>
        <dbReference type="Proteomes" id="UP000789390"/>
    </source>
</evidence>
<dbReference type="InterPro" id="IPR036086">
    <property type="entry name" value="ParB/Sulfiredoxin_sf"/>
</dbReference>
<accession>A0A8J2RN87</accession>
<evidence type="ECO:0000256" key="12">
    <source>
        <dbReference type="PIRSR" id="PIRSR017267-2"/>
    </source>
</evidence>
<dbReference type="Pfam" id="PF02195">
    <property type="entry name" value="ParB_N"/>
    <property type="match status" value="1"/>
</dbReference>
<dbReference type="SUPFAM" id="SSF110849">
    <property type="entry name" value="ParB/Sulfiredoxin"/>
    <property type="match status" value="1"/>
</dbReference>
<gene>
    <name evidence="14" type="ORF">DGAL_LOCUS5817</name>
</gene>
<dbReference type="Gene3D" id="3.90.1530.10">
    <property type="entry name" value="Conserved hypothetical protein from pyrococcus furiosus pfu- 392566-001, ParB domain"/>
    <property type="match status" value="1"/>
</dbReference>
<dbReference type="GO" id="GO:0032542">
    <property type="term" value="F:sulfiredoxin activity"/>
    <property type="evidence" value="ECO:0007669"/>
    <property type="project" value="UniProtKB-EC"/>
</dbReference>
<dbReference type="PIRSF" id="PIRSF017267">
    <property type="entry name" value="Sulfiredoxin"/>
    <property type="match status" value="1"/>
</dbReference>
<dbReference type="GO" id="GO:0034599">
    <property type="term" value="P:cellular response to oxidative stress"/>
    <property type="evidence" value="ECO:0007669"/>
    <property type="project" value="TreeGrafter"/>
</dbReference>
<dbReference type="PANTHER" id="PTHR21348">
    <property type="match status" value="1"/>
</dbReference>
<dbReference type="OrthoDB" id="10023328at2759"/>
<organism evidence="14 15">
    <name type="scientific">Daphnia galeata</name>
    <dbReference type="NCBI Taxonomy" id="27404"/>
    <lineage>
        <taxon>Eukaryota</taxon>
        <taxon>Metazoa</taxon>
        <taxon>Ecdysozoa</taxon>
        <taxon>Arthropoda</taxon>
        <taxon>Crustacea</taxon>
        <taxon>Branchiopoda</taxon>
        <taxon>Diplostraca</taxon>
        <taxon>Cladocera</taxon>
        <taxon>Anomopoda</taxon>
        <taxon>Daphniidae</taxon>
        <taxon>Daphnia</taxon>
    </lineage>
</organism>
<evidence type="ECO:0000256" key="1">
    <source>
        <dbReference type="ARBA" id="ARBA00009609"/>
    </source>
</evidence>
<keyword evidence="5 10" id="KW-0067">ATP-binding</keyword>
<dbReference type="SMART" id="SM00470">
    <property type="entry name" value="ParB"/>
    <property type="match status" value="1"/>
</dbReference>
<keyword evidence="7 10" id="KW-0560">Oxidoreductase</keyword>
<dbReference type="InterPro" id="IPR003115">
    <property type="entry name" value="ParB_N"/>
</dbReference>
<evidence type="ECO:0000256" key="11">
    <source>
        <dbReference type="PIRSR" id="PIRSR017267-1"/>
    </source>
</evidence>
<keyword evidence="4 10" id="KW-0547">Nucleotide-binding</keyword>
<dbReference type="CDD" id="cd16395">
    <property type="entry name" value="Srx"/>
    <property type="match status" value="1"/>
</dbReference>
<dbReference type="AlphaFoldDB" id="A0A8J2RN87"/>
<name>A0A8J2RN87_9CRUS</name>
<reference evidence="14" key="1">
    <citation type="submission" date="2021-11" db="EMBL/GenBank/DDBJ databases">
        <authorList>
            <person name="Schell T."/>
        </authorList>
    </citation>
    <scope>NUCLEOTIDE SEQUENCE</scope>
    <source>
        <strain evidence="14">M5</strain>
    </source>
</reference>
<dbReference type="EMBL" id="CAKKLH010000107">
    <property type="protein sequence ID" value="CAH0103281.1"/>
    <property type="molecule type" value="Genomic_DNA"/>
</dbReference>
<dbReference type="FunFam" id="3.90.1530.10:FF:000001">
    <property type="entry name" value="Sulfiredoxin"/>
    <property type="match status" value="1"/>
</dbReference>
<feature type="disulfide bond" description="Interchain" evidence="12">
    <location>
        <position position="78"/>
    </location>
</feature>
<keyword evidence="8 12" id="KW-1015">Disulfide bond</keyword>
<dbReference type="PANTHER" id="PTHR21348:SF2">
    <property type="entry name" value="SULFIREDOXIN-1"/>
    <property type="match status" value="1"/>
</dbReference>
<comment type="similarity">
    <text evidence="1 10">Belongs to the sulfiredoxin family.</text>
</comment>
<dbReference type="InterPro" id="IPR016692">
    <property type="entry name" value="Sulfiredoxin"/>
</dbReference>
<comment type="caution">
    <text evidence="14">The sequence shown here is derived from an EMBL/GenBank/DDBJ whole genome shotgun (WGS) entry which is preliminary data.</text>
</comment>
<evidence type="ECO:0000256" key="3">
    <source>
        <dbReference type="ARBA" id="ARBA00022481"/>
    </source>
</evidence>
<evidence type="ECO:0000256" key="10">
    <source>
        <dbReference type="PIRNR" id="PIRNR017267"/>
    </source>
</evidence>
<keyword evidence="15" id="KW-1185">Reference proteome</keyword>
<evidence type="ECO:0000256" key="4">
    <source>
        <dbReference type="ARBA" id="ARBA00022741"/>
    </source>
</evidence>
<keyword evidence="3" id="KW-0488">Methylation</keyword>
<keyword evidence="6 10" id="KW-0049">Antioxidant</keyword>
<evidence type="ECO:0000259" key="13">
    <source>
        <dbReference type="SMART" id="SM00470"/>
    </source>
</evidence>
<evidence type="ECO:0000256" key="9">
    <source>
        <dbReference type="ARBA" id="ARBA00047514"/>
    </source>
</evidence>
<feature type="binding site" evidence="11">
    <location>
        <begin position="77"/>
        <end position="80"/>
    </location>
    <ligand>
        <name>ATP</name>
        <dbReference type="ChEBI" id="CHEBI:30616"/>
    </ligand>
</feature>
<proteinExistence type="inferred from homology"/>
<sequence>MSCRSDVTSIHGDQISEVYDVPMVDIVRPFPPDLNHSKVDSLIETLKDPQKKEQVPPIDLLWIKGSNGGNYYYSFGGCHRFAAHKKLGMKTIRAKLITSNINDLKVYLGSSTPDLK</sequence>
<protein>
    <recommendedName>
        <fullName evidence="2 10">Sulfiredoxin</fullName>
        <ecNumber evidence="2 10">1.8.98.2</ecNumber>
    </recommendedName>
</protein>
<evidence type="ECO:0000256" key="7">
    <source>
        <dbReference type="ARBA" id="ARBA00023002"/>
    </source>
</evidence>
<evidence type="ECO:0000256" key="8">
    <source>
        <dbReference type="ARBA" id="ARBA00023157"/>
    </source>
</evidence>
<evidence type="ECO:0000256" key="5">
    <source>
        <dbReference type="ARBA" id="ARBA00022840"/>
    </source>
</evidence>
<evidence type="ECO:0000256" key="2">
    <source>
        <dbReference type="ARBA" id="ARBA00013055"/>
    </source>
</evidence>
<feature type="domain" description="ParB-like N-terminal" evidence="13">
    <location>
        <begin position="19"/>
        <end position="113"/>
    </location>
</feature>
<comment type="catalytic activity">
    <reaction evidence="9 10">
        <text>S-hydroxy-S-oxy-L-cysteinyl-[peroxiredoxin] + [protein]-dithiol + ATP = S-hydroxy-L-cysteinyl-[peroxiredoxin] + [protein]-disulfide + ADP + phosphate</text>
        <dbReference type="Rhea" id="RHEA:17545"/>
        <dbReference type="Rhea" id="RHEA-COMP:10593"/>
        <dbReference type="Rhea" id="RHEA-COMP:10594"/>
        <dbReference type="Rhea" id="RHEA-COMP:13681"/>
        <dbReference type="Rhea" id="RHEA-COMP:17976"/>
        <dbReference type="ChEBI" id="CHEBI:29950"/>
        <dbReference type="ChEBI" id="CHEBI:30616"/>
        <dbReference type="ChEBI" id="CHEBI:43474"/>
        <dbReference type="ChEBI" id="CHEBI:50058"/>
        <dbReference type="ChEBI" id="CHEBI:61973"/>
        <dbReference type="ChEBI" id="CHEBI:61974"/>
        <dbReference type="ChEBI" id="CHEBI:456216"/>
        <dbReference type="EC" id="1.8.98.2"/>
    </reaction>
</comment>
<evidence type="ECO:0000256" key="6">
    <source>
        <dbReference type="ARBA" id="ARBA00022862"/>
    </source>
</evidence>
<evidence type="ECO:0000313" key="14">
    <source>
        <dbReference type="EMBL" id="CAH0103281.1"/>
    </source>
</evidence>
<dbReference type="EC" id="1.8.98.2" evidence="2 10"/>